<proteinExistence type="predicted"/>
<sequence length="393" mass="44458">MTGARRRSHGKPKVFRDVMTSMRPRLHRGCTGVLASFVIFRTLRLYRNPRVLPEIFDRNPEAIGEPGGTVLRLPKQDSYRYLFGFRILLLGSWPLSSSDVVFYFCRKSLTGLRECWCGCYDPSAMLRSFPRLEKQDFDCSIKKVSHFELLGWSEFARTEDHLIWTVLRLPRQDYYRKYLTGLEGAGVGVMTHVLGFAAFHGSQCALGCTGILGSFDSILRLAHTHSCFMSHTRFDFSWACHCGHATFCKGWQGSEVSGDLIQLASEAVLEPGGLDPEIADWNPEESEGSSLDPKIFDWNPEAIGEPGGSSLGTVLHLPRQDYYRKYLAGLEGAGVDVMTHVLGFAVFHVWRSRILIAPCTFYTGTLGMPMRLRLYRGFRIRGLWRPDPARMPL</sequence>
<comment type="caution">
    <text evidence="1">The sequence shown here is derived from an EMBL/GenBank/DDBJ whole genome shotgun (WGS) entry which is preliminary data.</text>
</comment>
<name>A0A8S9JD87_BRACR</name>
<dbReference type="Proteomes" id="UP000712281">
    <property type="component" value="Unassembled WGS sequence"/>
</dbReference>
<organism evidence="1 2">
    <name type="scientific">Brassica cretica</name>
    <name type="common">Mustard</name>
    <dbReference type="NCBI Taxonomy" id="69181"/>
    <lineage>
        <taxon>Eukaryota</taxon>
        <taxon>Viridiplantae</taxon>
        <taxon>Streptophyta</taxon>
        <taxon>Embryophyta</taxon>
        <taxon>Tracheophyta</taxon>
        <taxon>Spermatophyta</taxon>
        <taxon>Magnoliopsida</taxon>
        <taxon>eudicotyledons</taxon>
        <taxon>Gunneridae</taxon>
        <taxon>Pentapetalae</taxon>
        <taxon>rosids</taxon>
        <taxon>malvids</taxon>
        <taxon>Brassicales</taxon>
        <taxon>Brassicaceae</taxon>
        <taxon>Brassiceae</taxon>
        <taxon>Brassica</taxon>
    </lineage>
</organism>
<accession>A0A8S9JD87</accession>
<dbReference type="AlphaFoldDB" id="A0A8S9JD87"/>
<reference evidence="1" key="1">
    <citation type="submission" date="2019-12" db="EMBL/GenBank/DDBJ databases">
        <title>Genome sequencing and annotation of Brassica cretica.</title>
        <authorList>
            <person name="Studholme D.J."/>
            <person name="Sarris P.F."/>
        </authorList>
    </citation>
    <scope>NUCLEOTIDE SEQUENCE</scope>
    <source>
        <strain evidence="1">PFS-001/15</strain>
        <tissue evidence="1">Leaf</tissue>
    </source>
</reference>
<evidence type="ECO:0000313" key="1">
    <source>
        <dbReference type="EMBL" id="KAF2579316.1"/>
    </source>
</evidence>
<gene>
    <name evidence="1" type="ORF">F2Q68_00004590</name>
</gene>
<protein>
    <submittedName>
        <fullName evidence="1">Uncharacterized protein</fullName>
    </submittedName>
</protein>
<evidence type="ECO:0000313" key="2">
    <source>
        <dbReference type="Proteomes" id="UP000712281"/>
    </source>
</evidence>
<dbReference type="EMBL" id="QGKW02001660">
    <property type="protein sequence ID" value="KAF2579316.1"/>
    <property type="molecule type" value="Genomic_DNA"/>
</dbReference>